<evidence type="ECO:0000313" key="8">
    <source>
        <dbReference type="Proteomes" id="UP000480122"/>
    </source>
</evidence>
<feature type="DNA-binding region" description="H-T-H motif" evidence="4">
    <location>
        <begin position="45"/>
        <end position="64"/>
    </location>
</feature>
<name>A0A7C9LIK9_9MICO</name>
<comment type="caution">
    <text evidence="7">The sequence shown here is derived from an EMBL/GenBank/DDBJ whole genome shotgun (WGS) entry which is preliminary data.</text>
</comment>
<protein>
    <submittedName>
        <fullName evidence="7">TetR family transcriptional regulator</fullName>
    </submittedName>
</protein>
<dbReference type="InterPro" id="IPR050109">
    <property type="entry name" value="HTH-type_TetR-like_transc_reg"/>
</dbReference>
<accession>A0A7C9LIK9</accession>
<feature type="region of interest" description="Disordered" evidence="5">
    <location>
        <begin position="1"/>
        <end position="22"/>
    </location>
</feature>
<dbReference type="Gene3D" id="1.10.357.10">
    <property type="entry name" value="Tetracycline Repressor, domain 2"/>
    <property type="match status" value="1"/>
</dbReference>
<evidence type="ECO:0000259" key="6">
    <source>
        <dbReference type="PROSITE" id="PS50977"/>
    </source>
</evidence>
<evidence type="ECO:0000313" key="7">
    <source>
        <dbReference type="EMBL" id="MUN08595.1"/>
    </source>
</evidence>
<feature type="domain" description="HTH tetR-type" evidence="6">
    <location>
        <begin position="23"/>
        <end position="82"/>
    </location>
</feature>
<dbReference type="InterPro" id="IPR036271">
    <property type="entry name" value="Tet_transcr_reg_TetR-rel_C_sf"/>
</dbReference>
<keyword evidence="8" id="KW-1185">Reference proteome</keyword>
<dbReference type="SUPFAM" id="SSF46689">
    <property type="entry name" value="Homeodomain-like"/>
    <property type="match status" value="1"/>
</dbReference>
<organism evidence="7 8">
    <name type="scientific">Agromyces luteolus</name>
    <dbReference type="NCBI Taxonomy" id="88373"/>
    <lineage>
        <taxon>Bacteria</taxon>
        <taxon>Bacillati</taxon>
        <taxon>Actinomycetota</taxon>
        <taxon>Actinomycetes</taxon>
        <taxon>Micrococcales</taxon>
        <taxon>Microbacteriaceae</taxon>
        <taxon>Agromyces</taxon>
    </lineage>
</organism>
<dbReference type="GO" id="GO:0000976">
    <property type="term" value="F:transcription cis-regulatory region binding"/>
    <property type="evidence" value="ECO:0007669"/>
    <property type="project" value="TreeGrafter"/>
</dbReference>
<dbReference type="InterPro" id="IPR009057">
    <property type="entry name" value="Homeodomain-like_sf"/>
</dbReference>
<keyword evidence="2 4" id="KW-0238">DNA-binding</keyword>
<evidence type="ECO:0000256" key="4">
    <source>
        <dbReference type="PROSITE-ProRule" id="PRU00335"/>
    </source>
</evidence>
<reference evidence="7 8" key="1">
    <citation type="submission" date="2019-11" db="EMBL/GenBank/DDBJ databases">
        <title>Agromyces kandeliae sp. nov., isolated from mangrove soil.</title>
        <authorList>
            <person name="Wang R."/>
        </authorList>
    </citation>
    <scope>NUCLEOTIDE SEQUENCE [LARGE SCALE GENOMIC DNA]</scope>
    <source>
        <strain evidence="7 8">JCM 11431</strain>
    </source>
</reference>
<dbReference type="Proteomes" id="UP000480122">
    <property type="component" value="Unassembled WGS sequence"/>
</dbReference>
<dbReference type="EMBL" id="WODA01000025">
    <property type="protein sequence ID" value="MUN08595.1"/>
    <property type="molecule type" value="Genomic_DNA"/>
</dbReference>
<evidence type="ECO:0000256" key="3">
    <source>
        <dbReference type="ARBA" id="ARBA00023163"/>
    </source>
</evidence>
<gene>
    <name evidence="7" type="ORF">GLX25_15910</name>
</gene>
<dbReference type="PROSITE" id="PS50977">
    <property type="entry name" value="HTH_TETR_2"/>
    <property type="match status" value="1"/>
</dbReference>
<proteinExistence type="predicted"/>
<keyword evidence="3" id="KW-0804">Transcription</keyword>
<evidence type="ECO:0000256" key="5">
    <source>
        <dbReference type="SAM" id="MobiDB-lite"/>
    </source>
</evidence>
<dbReference type="PANTHER" id="PTHR30055">
    <property type="entry name" value="HTH-TYPE TRANSCRIPTIONAL REGULATOR RUTR"/>
    <property type="match status" value="1"/>
</dbReference>
<sequence>MEFPEVRKASTREGAAERRADAQRNRQRILTAARRLYATEGLGISMAAVSREAGVGKATLFRHFATVPDLVSAAFAEQMDAYVLATQEALAEDDAWWGFIRYVITVCEMQAGDRGFADVLTTALPGSADFEARRVQAYEGFLEVVERARSTGHLRDDFTSQDLILVLFANAGVVAATASEAPESWRRLIGHLIRGFAAEGAPTPSLPTPPDDEALYRAMTRDAPVAIRRR</sequence>
<evidence type="ECO:0000256" key="2">
    <source>
        <dbReference type="ARBA" id="ARBA00023125"/>
    </source>
</evidence>
<dbReference type="GO" id="GO:0003700">
    <property type="term" value="F:DNA-binding transcription factor activity"/>
    <property type="evidence" value="ECO:0007669"/>
    <property type="project" value="TreeGrafter"/>
</dbReference>
<evidence type="ECO:0000256" key="1">
    <source>
        <dbReference type="ARBA" id="ARBA00023015"/>
    </source>
</evidence>
<dbReference type="AlphaFoldDB" id="A0A7C9LIK9"/>
<keyword evidence="1" id="KW-0805">Transcription regulation</keyword>
<dbReference type="InterPro" id="IPR001647">
    <property type="entry name" value="HTH_TetR"/>
</dbReference>
<dbReference type="PRINTS" id="PR00455">
    <property type="entry name" value="HTHTETR"/>
</dbReference>
<dbReference type="OrthoDB" id="3192968at2"/>
<dbReference type="SUPFAM" id="SSF48498">
    <property type="entry name" value="Tetracyclin repressor-like, C-terminal domain"/>
    <property type="match status" value="1"/>
</dbReference>
<dbReference type="PANTHER" id="PTHR30055:SF234">
    <property type="entry name" value="HTH-TYPE TRANSCRIPTIONAL REGULATOR BETI"/>
    <property type="match status" value="1"/>
</dbReference>
<dbReference type="Pfam" id="PF00440">
    <property type="entry name" value="TetR_N"/>
    <property type="match status" value="1"/>
</dbReference>